<protein>
    <submittedName>
        <fullName evidence="7">Serine/threonine kinase mps1</fullName>
        <ecNumber evidence="7">2.7.12.1</ecNumber>
    </submittedName>
</protein>
<feature type="domain" description="Protein kinase" evidence="6">
    <location>
        <begin position="24"/>
        <end position="304"/>
    </location>
</feature>
<accession>A0ABR1HE29</accession>
<dbReference type="SUPFAM" id="SSF56112">
    <property type="entry name" value="Protein kinase-like (PK-like)"/>
    <property type="match status" value="1"/>
</dbReference>
<evidence type="ECO:0000256" key="2">
    <source>
        <dbReference type="ARBA" id="ARBA00022679"/>
    </source>
</evidence>
<dbReference type="EC" id="2.7.12.1" evidence="7"/>
<dbReference type="GO" id="GO:0004712">
    <property type="term" value="F:protein serine/threonine/tyrosine kinase activity"/>
    <property type="evidence" value="ECO:0007669"/>
    <property type="project" value="UniProtKB-EC"/>
</dbReference>
<dbReference type="EMBL" id="JAZAVJ010000038">
    <property type="protein sequence ID" value="KAK7419385.1"/>
    <property type="molecule type" value="Genomic_DNA"/>
</dbReference>
<keyword evidence="4 7" id="KW-0418">Kinase</keyword>
<evidence type="ECO:0000256" key="3">
    <source>
        <dbReference type="ARBA" id="ARBA00022741"/>
    </source>
</evidence>
<dbReference type="Pfam" id="PF00069">
    <property type="entry name" value="Pkinase"/>
    <property type="match status" value="1"/>
</dbReference>
<keyword evidence="8" id="KW-1185">Reference proteome</keyword>
<dbReference type="PANTHER" id="PTHR22974:SF21">
    <property type="entry name" value="DUAL SPECIFICITY PROTEIN KINASE TTK"/>
    <property type="match status" value="1"/>
</dbReference>
<gene>
    <name evidence="7" type="primary">MPS1</name>
    <name evidence="7" type="ORF">QQX98_003337</name>
</gene>
<dbReference type="PANTHER" id="PTHR22974">
    <property type="entry name" value="MIXED LINEAGE PROTEIN KINASE"/>
    <property type="match status" value="1"/>
</dbReference>
<evidence type="ECO:0000313" key="7">
    <source>
        <dbReference type="EMBL" id="KAK7419385.1"/>
    </source>
</evidence>
<dbReference type="PROSITE" id="PS50011">
    <property type="entry name" value="PROTEIN_KINASE_DOM"/>
    <property type="match status" value="1"/>
</dbReference>
<reference evidence="7 8" key="1">
    <citation type="journal article" date="2025" name="Microbiol. Resour. Announc.">
        <title>Draft genome sequences for Neonectria magnoliae and Neonectria punicea, canker pathogens of Liriodendron tulipifera and Acer saccharum in West Virginia.</title>
        <authorList>
            <person name="Petronek H.M."/>
            <person name="Kasson M.T."/>
            <person name="Metheny A.M."/>
            <person name="Stauder C.M."/>
            <person name="Lovett B."/>
            <person name="Lynch S.C."/>
            <person name="Garnas J.R."/>
            <person name="Kasson L.R."/>
            <person name="Stajich J.E."/>
        </authorList>
    </citation>
    <scope>NUCLEOTIDE SEQUENCE [LARGE SCALE GENOMIC DNA]</scope>
    <source>
        <strain evidence="7 8">NRRL 64653</strain>
    </source>
</reference>
<sequence>MGSRTTTSAKRKPTKRITVQGTPYTVLRKLGKGGSGRVYQVLSANNQSWAYKTVPLRHMDERAKALIRNEVALLQSLNQTNRVVYLSHWAIDEAKNCLQMVMEMGQLDLDNLLKDRLTRSPKLDVPFVGHYWLEMLQCVACIHRHDVVHSDLKPANFVLVHGTLKLVDFVIANSIPDDTINVYQDHQAGTPNYMAPETLRVSNSTRSSAADRTFKFGKPSDIWSLGCILYQFVYGLQPFAHIQGLAQKAMAITDPNHLIDFDEEGLGDVHVPASFIRTMKACLSRDPLARPTAPSLLTNSDGLIGPKSKEPGVVYVSSRSLETVFRNALADADAWASPEELRTWTSDIMENLENTTPNV</sequence>
<dbReference type="InterPro" id="IPR011009">
    <property type="entry name" value="Kinase-like_dom_sf"/>
</dbReference>
<dbReference type="Proteomes" id="UP001498476">
    <property type="component" value="Unassembled WGS sequence"/>
</dbReference>
<dbReference type="Gene3D" id="1.10.510.10">
    <property type="entry name" value="Transferase(Phosphotransferase) domain 1"/>
    <property type="match status" value="1"/>
</dbReference>
<evidence type="ECO:0000259" key="6">
    <source>
        <dbReference type="PROSITE" id="PS50011"/>
    </source>
</evidence>
<keyword evidence="5" id="KW-0067">ATP-binding</keyword>
<dbReference type="PROSITE" id="PS00108">
    <property type="entry name" value="PROTEIN_KINASE_ST"/>
    <property type="match status" value="1"/>
</dbReference>
<evidence type="ECO:0000313" key="8">
    <source>
        <dbReference type="Proteomes" id="UP001498476"/>
    </source>
</evidence>
<organism evidence="7 8">
    <name type="scientific">Neonectria punicea</name>
    <dbReference type="NCBI Taxonomy" id="979145"/>
    <lineage>
        <taxon>Eukaryota</taxon>
        <taxon>Fungi</taxon>
        <taxon>Dikarya</taxon>
        <taxon>Ascomycota</taxon>
        <taxon>Pezizomycotina</taxon>
        <taxon>Sordariomycetes</taxon>
        <taxon>Hypocreomycetidae</taxon>
        <taxon>Hypocreales</taxon>
        <taxon>Nectriaceae</taxon>
        <taxon>Neonectria</taxon>
    </lineage>
</organism>
<proteinExistence type="predicted"/>
<evidence type="ECO:0000256" key="1">
    <source>
        <dbReference type="ARBA" id="ARBA00022527"/>
    </source>
</evidence>
<evidence type="ECO:0000256" key="5">
    <source>
        <dbReference type="ARBA" id="ARBA00022840"/>
    </source>
</evidence>
<keyword evidence="3" id="KW-0547">Nucleotide-binding</keyword>
<dbReference type="SMART" id="SM00220">
    <property type="entry name" value="S_TKc"/>
    <property type="match status" value="1"/>
</dbReference>
<evidence type="ECO:0000256" key="4">
    <source>
        <dbReference type="ARBA" id="ARBA00022777"/>
    </source>
</evidence>
<name>A0ABR1HE29_9HYPO</name>
<dbReference type="Gene3D" id="3.30.200.20">
    <property type="entry name" value="Phosphorylase Kinase, domain 1"/>
    <property type="match status" value="1"/>
</dbReference>
<keyword evidence="1" id="KW-0723">Serine/threonine-protein kinase</keyword>
<keyword evidence="2 7" id="KW-0808">Transferase</keyword>
<dbReference type="InterPro" id="IPR008271">
    <property type="entry name" value="Ser/Thr_kinase_AS"/>
</dbReference>
<dbReference type="InterPro" id="IPR000719">
    <property type="entry name" value="Prot_kinase_dom"/>
</dbReference>
<comment type="caution">
    <text evidence="7">The sequence shown here is derived from an EMBL/GenBank/DDBJ whole genome shotgun (WGS) entry which is preliminary data.</text>
</comment>